<dbReference type="AlphaFoldDB" id="A0A1M6MUZ1"/>
<name>A0A1M6MUZ1_9FIRM</name>
<proteinExistence type="predicted"/>
<accession>A0A1M6MUZ1</accession>
<evidence type="ECO:0000313" key="2">
    <source>
        <dbReference type="EMBL" id="SHJ87328.1"/>
    </source>
</evidence>
<organism evidence="2 3">
    <name type="scientific">Tepidibacter formicigenes DSM 15518</name>
    <dbReference type="NCBI Taxonomy" id="1123349"/>
    <lineage>
        <taxon>Bacteria</taxon>
        <taxon>Bacillati</taxon>
        <taxon>Bacillota</taxon>
        <taxon>Clostridia</taxon>
        <taxon>Peptostreptococcales</taxon>
        <taxon>Peptostreptococcaceae</taxon>
        <taxon>Tepidibacter</taxon>
    </lineage>
</organism>
<gene>
    <name evidence="2" type="ORF">SAMN02744037_01061</name>
</gene>
<feature type="transmembrane region" description="Helical" evidence="1">
    <location>
        <begin position="7"/>
        <end position="26"/>
    </location>
</feature>
<dbReference type="STRING" id="1123349.SAMN02744037_01061"/>
<evidence type="ECO:0000313" key="3">
    <source>
        <dbReference type="Proteomes" id="UP000242497"/>
    </source>
</evidence>
<dbReference type="RefSeq" id="WP_072887990.1">
    <property type="nucleotide sequence ID" value="NZ_FRAE01000018.1"/>
</dbReference>
<reference evidence="3" key="1">
    <citation type="submission" date="2016-11" db="EMBL/GenBank/DDBJ databases">
        <authorList>
            <person name="Varghese N."/>
            <person name="Submissions S."/>
        </authorList>
    </citation>
    <scope>NUCLEOTIDE SEQUENCE [LARGE SCALE GENOMIC DNA]</scope>
    <source>
        <strain evidence="3">DSM 15518</strain>
    </source>
</reference>
<dbReference type="OrthoDB" id="9902069at2"/>
<keyword evidence="1" id="KW-0472">Membrane</keyword>
<protein>
    <submittedName>
        <fullName evidence="2">Uncharacterized protein</fullName>
    </submittedName>
</protein>
<feature type="transmembrane region" description="Helical" evidence="1">
    <location>
        <begin position="32"/>
        <end position="50"/>
    </location>
</feature>
<keyword evidence="1" id="KW-1133">Transmembrane helix</keyword>
<feature type="transmembrane region" description="Helical" evidence="1">
    <location>
        <begin position="70"/>
        <end position="86"/>
    </location>
</feature>
<evidence type="ECO:0000256" key="1">
    <source>
        <dbReference type="SAM" id="Phobius"/>
    </source>
</evidence>
<sequence length="88" mass="10647">MKRIIDEFIIFTVVFPGILLIAKFFFKDLEMLSYHNILLIFILSFINIVLRHVLIYLKDKYRISPRNFELIRRLGLLAILSAYFYFKN</sequence>
<keyword evidence="1" id="KW-0812">Transmembrane</keyword>
<dbReference type="EMBL" id="FRAE01000018">
    <property type="protein sequence ID" value="SHJ87328.1"/>
    <property type="molecule type" value="Genomic_DNA"/>
</dbReference>
<keyword evidence="3" id="KW-1185">Reference proteome</keyword>
<dbReference type="Proteomes" id="UP000242497">
    <property type="component" value="Unassembled WGS sequence"/>
</dbReference>